<organism evidence="3 4">
    <name type="scientific">Rubrobacter xylanophilus</name>
    <dbReference type="NCBI Taxonomy" id="49319"/>
    <lineage>
        <taxon>Bacteria</taxon>
        <taxon>Bacillati</taxon>
        <taxon>Actinomycetota</taxon>
        <taxon>Rubrobacteria</taxon>
        <taxon>Rubrobacterales</taxon>
        <taxon>Rubrobacteraceae</taxon>
        <taxon>Rubrobacter</taxon>
    </lineage>
</organism>
<dbReference type="Pfam" id="PF01592">
    <property type="entry name" value="NifU_N"/>
    <property type="match status" value="1"/>
</dbReference>
<reference evidence="3" key="1">
    <citation type="journal article" date="2019" name="Microbiol. Resour. Announc.">
        <title>Complete Genome Sequence of Rubrobacter xylanophilus Strain AA3-22, Isolated from Arima Onsen in Japan.</title>
        <authorList>
            <person name="Tomariguchi N."/>
            <person name="Miyazaki K."/>
        </authorList>
    </citation>
    <scope>NUCLEOTIDE SEQUENCE [LARGE SCALE GENOMIC DNA]</scope>
    <source>
        <strain evidence="3">AA3-22</strain>
    </source>
</reference>
<proteinExistence type="inferred from homology"/>
<dbReference type="GO" id="GO:0051536">
    <property type="term" value="F:iron-sulfur cluster binding"/>
    <property type="evidence" value="ECO:0007669"/>
    <property type="project" value="InterPro"/>
</dbReference>
<dbReference type="Proteomes" id="UP000318065">
    <property type="component" value="Chromosome"/>
</dbReference>
<dbReference type="GO" id="GO:0016226">
    <property type="term" value="P:iron-sulfur cluster assembly"/>
    <property type="evidence" value="ECO:0007669"/>
    <property type="project" value="InterPro"/>
</dbReference>
<evidence type="ECO:0000256" key="1">
    <source>
        <dbReference type="ARBA" id="ARBA00006420"/>
    </source>
</evidence>
<dbReference type="EMBL" id="AP019791">
    <property type="protein sequence ID" value="BBL80310.1"/>
    <property type="molecule type" value="Genomic_DNA"/>
</dbReference>
<dbReference type="GO" id="GO:0005506">
    <property type="term" value="F:iron ion binding"/>
    <property type="evidence" value="ECO:0007669"/>
    <property type="project" value="InterPro"/>
</dbReference>
<name>A0A510HJX8_9ACTN</name>
<accession>A0A510HJX8</accession>
<dbReference type="InterPro" id="IPR002871">
    <property type="entry name" value="NIF_FeS_clus_asmbl_NifU_N"/>
</dbReference>
<sequence>MRDLYGQVIMDHYRHPRNRGELEAPDVERHLLNPLCGDEVTVYARLEGDRVADVRFTGRGCSISQASASMMTERLRGKSREEAEVEISRFKRMMTGEEAFPEGDDLAALKGVIQYPSRIRCATLAWEAFQQGLENNTSK</sequence>
<protein>
    <submittedName>
        <fullName evidence="3">Iron-sulfur cluster assembly scaffold protein</fullName>
    </submittedName>
</protein>
<keyword evidence="4" id="KW-1185">Reference proteome</keyword>
<dbReference type="AlphaFoldDB" id="A0A510HJX8"/>
<dbReference type="NCBIfam" id="TIGR01994">
    <property type="entry name" value="SUF_scaf_2"/>
    <property type="match status" value="1"/>
</dbReference>
<gene>
    <name evidence="3" type="ORF">RxyAA322_21640</name>
</gene>
<evidence type="ECO:0000259" key="2">
    <source>
        <dbReference type="Pfam" id="PF01592"/>
    </source>
</evidence>
<dbReference type="CDD" id="cd06664">
    <property type="entry name" value="IscU_like"/>
    <property type="match status" value="1"/>
</dbReference>
<evidence type="ECO:0000313" key="4">
    <source>
        <dbReference type="Proteomes" id="UP000318065"/>
    </source>
</evidence>
<dbReference type="Gene3D" id="3.90.1010.10">
    <property type="match status" value="1"/>
</dbReference>
<comment type="similarity">
    <text evidence="1">Belongs to the NifU family.</text>
</comment>
<dbReference type="PANTHER" id="PTHR10093">
    <property type="entry name" value="IRON-SULFUR CLUSTER ASSEMBLY ENZYME NIFU HOMOLOG"/>
    <property type="match status" value="1"/>
</dbReference>
<dbReference type="SUPFAM" id="SSF82649">
    <property type="entry name" value="SufE/NifU"/>
    <property type="match status" value="1"/>
</dbReference>
<dbReference type="FunFam" id="3.90.1010.10:FF:000002">
    <property type="entry name" value="Iron-sulfur cluster assembly scaffold protein NifU"/>
    <property type="match status" value="1"/>
</dbReference>
<evidence type="ECO:0000313" key="3">
    <source>
        <dbReference type="EMBL" id="BBL80310.1"/>
    </source>
</evidence>
<feature type="domain" description="NIF system FeS cluster assembly NifU N-terminal" evidence="2">
    <location>
        <begin position="5"/>
        <end position="122"/>
    </location>
</feature>